<feature type="transmembrane region" description="Helical" evidence="1">
    <location>
        <begin position="144"/>
        <end position="163"/>
    </location>
</feature>
<protein>
    <submittedName>
        <fullName evidence="2">Uncharacterized protein</fullName>
    </submittedName>
</protein>
<dbReference type="AlphaFoldDB" id="A0AAD6VCP8"/>
<keyword evidence="3" id="KW-1185">Reference proteome</keyword>
<comment type="caution">
    <text evidence="2">The sequence shown here is derived from an EMBL/GenBank/DDBJ whole genome shotgun (WGS) entry which is preliminary data.</text>
</comment>
<name>A0AAD6VCP8_9AGAR</name>
<sequence length="465" mass="51436">MNLESVLDPSSAGVFELISYVDGQSFKLQDDYSVVSDVFLVACLTLLVSRTIQCLVAFGGPTQSLKTYDTLLTIRQEVGLGAKSDTDDMIHLSQPKVQTYLEIKVGPCQGAISLDKIRSFHRHHNGCAKYNIEPLFLARWLKHMFRGLFAALGVGIAEIILMIRTYAQYNKSKKLLAFFVLLWVLVDSASSTSCNVESGTLAIACYAALLGGETVFFSESRNRHSHLMTTFYRDGLNLRIPIVIRFVPVKIHLNTPLQGTHVTPLRVVHSISACHLVIHVREVANQDSEDKTSGRITSGLEFVSPPVATQACTDGGISTVTLDNRPPAYPYKGPIQDLGKSGAFGSAQLGRFLGNLHRIWIREFSFEAPQHIQRLLVSRRYLQIYPLIFLAILDSEQGFTRFKERGRGSGRAVDCRLRSELVPGFQGFLAVGRHQHAEAELVSALTLLNIGLQAPYSGMAVEIND</sequence>
<organism evidence="2 3">
    <name type="scientific">Mycena pura</name>
    <dbReference type="NCBI Taxonomy" id="153505"/>
    <lineage>
        <taxon>Eukaryota</taxon>
        <taxon>Fungi</taxon>
        <taxon>Dikarya</taxon>
        <taxon>Basidiomycota</taxon>
        <taxon>Agaricomycotina</taxon>
        <taxon>Agaricomycetes</taxon>
        <taxon>Agaricomycetidae</taxon>
        <taxon>Agaricales</taxon>
        <taxon>Marasmiineae</taxon>
        <taxon>Mycenaceae</taxon>
        <taxon>Mycena</taxon>
    </lineage>
</organism>
<keyword evidence="1" id="KW-0472">Membrane</keyword>
<evidence type="ECO:0000313" key="2">
    <source>
        <dbReference type="EMBL" id="KAJ7206057.1"/>
    </source>
</evidence>
<keyword evidence="1" id="KW-1133">Transmembrane helix</keyword>
<dbReference type="Proteomes" id="UP001219525">
    <property type="component" value="Unassembled WGS sequence"/>
</dbReference>
<keyword evidence="1" id="KW-0812">Transmembrane</keyword>
<gene>
    <name evidence="2" type="ORF">GGX14DRAFT_397324</name>
</gene>
<accession>A0AAD6VCP8</accession>
<dbReference type="EMBL" id="JARJCW010000041">
    <property type="protein sequence ID" value="KAJ7206057.1"/>
    <property type="molecule type" value="Genomic_DNA"/>
</dbReference>
<reference evidence="2" key="1">
    <citation type="submission" date="2023-03" db="EMBL/GenBank/DDBJ databases">
        <title>Massive genome expansion in bonnet fungi (Mycena s.s.) driven by repeated elements and novel gene families across ecological guilds.</title>
        <authorList>
            <consortium name="Lawrence Berkeley National Laboratory"/>
            <person name="Harder C.B."/>
            <person name="Miyauchi S."/>
            <person name="Viragh M."/>
            <person name="Kuo A."/>
            <person name="Thoen E."/>
            <person name="Andreopoulos B."/>
            <person name="Lu D."/>
            <person name="Skrede I."/>
            <person name="Drula E."/>
            <person name="Henrissat B."/>
            <person name="Morin E."/>
            <person name="Kohler A."/>
            <person name="Barry K."/>
            <person name="LaButti K."/>
            <person name="Morin E."/>
            <person name="Salamov A."/>
            <person name="Lipzen A."/>
            <person name="Mereny Z."/>
            <person name="Hegedus B."/>
            <person name="Baldrian P."/>
            <person name="Stursova M."/>
            <person name="Weitz H."/>
            <person name="Taylor A."/>
            <person name="Grigoriev I.V."/>
            <person name="Nagy L.G."/>
            <person name="Martin F."/>
            <person name="Kauserud H."/>
        </authorList>
    </citation>
    <scope>NUCLEOTIDE SEQUENCE</scope>
    <source>
        <strain evidence="2">9144</strain>
    </source>
</reference>
<proteinExistence type="predicted"/>
<evidence type="ECO:0000313" key="3">
    <source>
        <dbReference type="Proteomes" id="UP001219525"/>
    </source>
</evidence>
<evidence type="ECO:0000256" key="1">
    <source>
        <dbReference type="SAM" id="Phobius"/>
    </source>
</evidence>